<sequence>MVKGDTYAKDITIDAGKSAVFTGYNSRSLDIPSATVGGVKVPRATTKFNYKTKIVSENFKKGSSSNSSAEYTNAVLVQAPINGGSHKFDDDVWLQKAVTGTNAITFAPKKTAFIA</sequence>
<proteinExistence type="predicted"/>
<organism evidence="1 2">
    <name type="scientific">Rickettsia rhipicephali str. Ect</name>
    <dbReference type="NCBI Taxonomy" id="1359199"/>
    <lineage>
        <taxon>Bacteria</taxon>
        <taxon>Pseudomonadati</taxon>
        <taxon>Pseudomonadota</taxon>
        <taxon>Alphaproteobacteria</taxon>
        <taxon>Rickettsiales</taxon>
        <taxon>Rickettsiaceae</taxon>
        <taxon>Rickettsieae</taxon>
        <taxon>Rickettsia</taxon>
        <taxon>spotted fever group</taxon>
    </lineage>
</organism>
<comment type="caution">
    <text evidence="1">The sequence shown here is derived from an EMBL/GenBank/DDBJ whole genome shotgun (WGS) entry which is preliminary data.</text>
</comment>
<reference evidence="1 2" key="1">
    <citation type="submission" date="2015-01" db="EMBL/GenBank/DDBJ databases">
        <title>Genome Sequencing of Rickettsiales.</title>
        <authorList>
            <person name="Daugherty S.C."/>
            <person name="Su Q."/>
            <person name="Abolude K."/>
            <person name="Beier-Sexton M."/>
            <person name="Carlyon J.A."/>
            <person name="Carter R."/>
            <person name="Day N.P."/>
            <person name="Dumler S.J."/>
            <person name="Dyachenko V."/>
            <person name="Godinez A."/>
            <person name="Kurtti T.J."/>
            <person name="Lichay M."/>
            <person name="Mullins K.E."/>
            <person name="Ott S."/>
            <person name="Pappas-Brown V."/>
            <person name="Paris D.H."/>
            <person name="Patel P."/>
            <person name="Richards A.L."/>
            <person name="Sadzewicz L."/>
            <person name="Sears K."/>
            <person name="Seidman D."/>
            <person name="Sengamalay N."/>
            <person name="Stenos J."/>
            <person name="Tallon L.J."/>
            <person name="Vincent G."/>
            <person name="Fraser C.M."/>
            <person name="Munderloh U."/>
            <person name="Dunning-Hotopp J.C."/>
        </authorList>
    </citation>
    <scope>NUCLEOTIDE SEQUENCE [LARGE SCALE GENOMIC DNA]</scope>
    <source>
        <strain evidence="1 2">Ect</strain>
    </source>
</reference>
<dbReference type="EMBL" id="LAOC01000001">
    <property type="protein sequence ID" value="KJV78145.1"/>
    <property type="molecule type" value="Genomic_DNA"/>
</dbReference>
<accession>A0A0F3PCT2</accession>
<evidence type="ECO:0000313" key="2">
    <source>
        <dbReference type="Proteomes" id="UP000033591"/>
    </source>
</evidence>
<evidence type="ECO:0000313" key="1">
    <source>
        <dbReference type="EMBL" id="KJV78145.1"/>
    </source>
</evidence>
<gene>
    <name evidence="1" type="ORF">RMAECT_0888</name>
</gene>
<dbReference type="Proteomes" id="UP000033591">
    <property type="component" value="Unassembled WGS sequence"/>
</dbReference>
<protein>
    <submittedName>
        <fullName evidence="1">Uncharacterized protein</fullName>
    </submittedName>
</protein>
<name>A0A0F3PCT2_RICRH</name>
<dbReference type="AlphaFoldDB" id="A0A0F3PCT2"/>
<dbReference type="PATRIC" id="fig|1359199.3.peg.871"/>
<dbReference type="RefSeq" id="WP_231288526.1">
    <property type="nucleotide sequence ID" value="NZ_LAOC01000001.1"/>
</dbReference>